<keyword evidence="1" id="KW-1185">Reference proteome</keyword>
<accession>A0A1I7WES3</accession>
<dbReference type="WBParaSite" id="Hba_03452">
    <property type="protein sequence ID" value="Hba_03452"/>
    <property type="gene ID" value="Hba_03452"/>
</dbReference>
<evidence type="ECO:0000313" key="2">
    <source>
        <dbReference type="WBParaSite" id="Hba_03452"/>
    </source>
</evidence>
<evidence type="ECO:0000313" key="1">
    <source>
        <dbReference type="Proteomes" id="UP000095283"/>
    </source>
</evidence>
<dbReference type="AlphaFoldDB" id="A0A1I7WES3"/>
<proteinExistence type="predicted"/>
<dbReference type="Proteomes" id="UP000095283">
    <property type="component" value="Unplaced"/>
</dbReference>
<organism evidence="1 2">
    <name type="scientific">Heterorhabditis bacteriophora</name>
    <name type="common">Entomopathogenic nematode worm</name>
    <dbReference type="NCBI Taxonomy" id="37862"/>
    <lineage>
        <taxon>Eukaryota</taxon>
        <taxon>Metazoa</taxon>
        <taxon>Ecdysozoa</taxon>
        <taxon>Nematoda</taxon>
        <taxon>Chromadorea</taxon>
        <taxon>Rhabditida</taxon>
        <taxon>Rhabditina</taxon>
        <taxon>Rhabditomorpha</taxon>
        <taxon>Strongyloidea</taxon>
        <taxon>Heterorhabditidae</taxon>
        <taxon>Heterorhabditis</taxon>
    </lineage>
</organism>
<reference evidence="2" key="1">
    <citation type="submission" date="2016-11" db="UniProtKB">
        <authorList>
            <consortium name="WormBaseParasite"/>
        </authorList>
    </citation>
    <scope>IDENTIFICATION</scope>
</reference>
<name>A0A1I7WES3_HETBA</name>
<sequence>MRYERFPSNTPAKIHVHHCQQTSSYHNLLQTLRLTIDIQCEILYRLIETLFNCNYCNGPLLLCNRVIQPIACFEVAAHALRAYKPSLCNRD</sequence>
<protein>
    <submittedName>
        <fullName evidence="2">Saposin B-type domain-containing protein</fullName>
    </submittedName>
</protein>